<evidence type="ECO:0000313" key="2">
    <source>
        <dbReference type="Proteomes" id="UP000789375"/>
    </source>
</evidence>
<accession>A0A9N9DXX8</accession>
<organism evidence="1 2">
    <name type="scientific">Funneliformis mosseae</name>
    <name type="common">Endomycorrhizal fungus</name>
    <name type="synonym">Glomus mosseae</name>
    <dbReference type="NCBI Taxonomy" id="27381"/>
    <lineage>
        <taxon>Eukaryota</taxon>
        <taxon>Fungi</taxon>
        <taxon>Fungi incertae sedis</taxon>
        <taxon>Mucoromycota</taxon>
        <taxon>Glomeromycotina</taxon>
        <taxon>Glomeromycetes</taxon>
        <taxon>Glomerales</taxon>
        <taxon>Glomeraceae</taxon>
        <taxon>Funneliformis</taxon>
    </lineage>
</organism>
<comment type="caution">
    <text evidence="1">The sequence shown here is derived from an EMBL/GenBank/DDBJ whole genome shotgun (WGS) entry which is preliminary data.</text>
</comment>
<sequence>KQFDFKVNIGTNNDIDDLKGAIKCKNQMTLLGDVTDGRGRSRVGQWPLTDRPVD</sequence>
<evidence type="ECO:0000313" key="1">
    <source>
        <dbReference type="EMBL" id="CAG8657428.1"/>
    </source>
</evidence>
<gene>
    <name evidence="1" type="ORF">FMOSSE_LOCUS11774</name>
</gene>
<reference evidence="1" key="1">
    <citation type="submission" date="2021-06" db="EMBL/GenBank/DDBJ databases">
        <authorList>
            <person name="Kallberg Y."/>
            <person name="Tangrot J."/>
            <person name="Rosling A."/>
        </authorList>
    </citation>
    <scope>NUCLEOTIDE SEQUENCE</scope>
    <source>
        <strain evidence="1">87-6 pot B 2015</strain>
    </source>
</reference>
<keyword evidence="2" id="KW-1185">Reference proteome</keyword>
<dbReference type="Proteomes" id="UP000789375">
    <property type="component" value="Unassembled WGS sequence"/>
</dbReference>
<dbReference type="AlphaFoldDB" id="A0A9N9DXX8"/>
<dbReference type="EMBL" id="CAJVPP010004933">
    <property type="protein sequence ID" value="CAG8657428.1"/>
    <property type="molecule type" value="Genomic_DNA"/>
</dbReference>
<feature type="non-terminal residue" evidence="1">
    <location>
        <position position="54"/>
    </location>
</feature>
<protein>
    <submittedName>
        <fullName evidence="1">4106_t:CDS:1</fullName>
    </submittedName>
</protein>
<name>A0A9N9DXX8_FUNMO</name>
<proteinExistence type="predicted"/>